<dbReference type="OrthoDB" id="2738831at2759"/>
<name>A0A167X9X7_9AGAM</name>
<feature type="transmembrane region" description="Helical" evidence="1">
    <location>
        <begin position="78"/>
        <end position="96"/>
    </location>
</feature>
<keyword evidence="1" id="KW-0812">Transmembrane</keyword>
<proteinExistence type="predicted"/>
<feature type="transmembrane region" description="Helical" evidence="1">
    <location>
        <begin position="103"/>
        <end position="123"/>
    </location>
</feature>
<dbReference type="PANTHER" id="PTHR40465:SF1">
    <property type="entry name" value="DUF6534 DOMAIN-CONTAINING PROTEIN"/>
    <property type="match status" value="1"/>
</dbReference>
<dbReference type="InterPro" id="IPR045339">
    <property type="entry name" value="DUF6534"/>
</dbReference>
<organism evidence="3 4">
    <name type="scientific">Athelia psychrophila</name>
    <dbReference type="NCBI Taxonomy" id="1759441"/>
    <lineage>
        <taxon>Eukaryota</taxon>
        <taxon>Fungi</taxon>
        <taxon>Dikarya</taxon>
        <taxon>Basidiomycota</taxon>
        <taxon>Agaricomycotina</taxon>
        <taxon>Agaricomycetes</taxon>
        <taxon>Agaricomycetidae</taxon>
        <taxon>Atheliales</taxon>
        <taxon>Atheliaceae</taxon>
        <taxon>Athelia</taxon>
    </lineage>
</organism>
<dbReference type="EMBL" id="KV417765">
    <property type="protein sequence ID" value="KZP06987.1"/>
    <property type="molecule type" value="Genomic_DNA"/>
</dbReference>
<evidence type="ECO:0000259" key="2">
    <source>
        <dbReference type="Pfam" id="PF20152"/>
    </source>
</evidence>
<dbReference type="Proteomes" id="UP000076532">
    <property type="component" value="Unassembled WGS sequence"/>
</dbReference>
<dbReference type="PANTHER" id="PTHR40465">
    <property type="entry name" value="CHROMOSOME 1, WHOLE GENOME SHOTGUN SEQUENCE"/>
    <property type="match status" value="1"/>
</dbReference>
<evidence type="ECO:0000313" key="4">
    <source>
        <dbReference type="Proteomes" id="UP000076532"/>
    </source>
</evidence>
<feature type="transmembrane region" description="Helical" evidence="1">
    <location>
        <begin position="20"/>
        <end position="44"/>
    </location>
</feature>
<evidence type="ECO:0000313" key="3">
    <source>
        <dbReference type="EMBL" id="KZP06987.1"/>
    </source>
</evidence>
<feature type="transmembrane region" description="Helical" evidence="1">
    <location>
        <begin position="212"/>
        <end position="234"/>
    </location>
</feature>
<feature type="transmembrane region" description="Helical" evidence="1">
    <location>
        <begin position="143"/>
        <end position="163"/>
    </location>
</feature>
<keyword evidence="1" id="KW-1133">Transmembrane helix</keyword>
<keyword evidence="4" id="KW-1185">Reference proteome</keyword>
<dbReference type="STRING" id="436010.A0A167X9X7"/>
<keyword evidence="1" id="KW-0472">Membrane</keyword>
<gene>
    <name evidence="3" type="ORF">FIBSPDRAFT_939741</name>
</gene>
<dbReference type="Pfam" id="PF20152">
    <property type="entry name" value="DUF6534"/>
    <property type="match status" value="1"/>
</dbReference>
<accession>A0A167X9X7</accession>
<evidence type="ECO:0000256" key="1">
    <source>
        <dbReference type="SAM" id="Phobius"/>
    </source>
</evidence>
<dbReference type="AlphaFoldDB" id="A0A167X9X7"/>
<feature type="domain" description="DUF6534" evidence="2">
    <location>
        <begin position="153"/>
        <end position="239"/>
    </location>
</feature>
<feature type="transmembrane region" description="Helical" evidence="1">
    <location>
        <begin position="184"/>
        <end position="206"/>
    </location>
</feature>
<protein>
    <recommendedName>
        <fullName evidence="2">DUF6534 domain-containing protein</fullName>
    </recommendedName>
</protein>
<reference evidence="3 4" key="1">
    <citation type="journal article" date="2016" name="Mol. Biol. Evol.">
        <title>Comparative Genomics of Early-Diverging Mushroom-Forming Fungi Provides Insights into the Origins of Lignocellulose Decay Capabilities.</title>
        <authorList>
            <person name="Nagy L.G."/>
            <person name="Riley R."/>
            <person name="Tritt A."/>
            <person name="Adam C."/>
            <person name="Daum C."/>
            <person name="Floudas D."/>
            <person name="Sun H."/>
            <person name="Yadav J.S."/>
            <person name="Pangilinan J."/>
            <person name="Larsson K.H."/>
            <person name="Matsuura K."/>
            <person name="Barry K."/>
            <person name="Labutti K."/>
            <person name="Kuo R."/>
            <person name="Ohm R.A."/>
            <person name="Bhattacharya S.S."/>
            <person name="Shirouzu T."/>
            <person name="Yoshinaga Y."/>
            <person name="Martin F.M."/>
            <person name="Grigoriev I.V."/>
            <person name="Hibbett D.S."/>
        </authorList>
    </citation>
    <scope>NUCLEOTIDE SEQUENCE [LARGE SCALE GENOMIC DNA]</scope>
    <source>
        <strain evidence="3 4">CBS 109695</strain>
    </source>
</reference>
<sequence>MADIQVELLPKNAVAQATVGPAFIGFIISMSMLGISIAQIIFYYRSFPRDGRVKKSIVLLLGFAFSKTVEYYEPSAHLCQSFVALLVHGFFCLRIWRVSYKNVKLCAVIILPALAQLGTAIYLTAAYNGEITDLYKPGSANPWLASVPFAANIVSNGAIAGSLTYYFRSYRIGMPRTEPVMQQLIWLSTSTGILTCLLTALTWTLSLTDPGGASWLAILFVVGKVYVNSMMANLNSRRHFRTMVERTIDYSMHASAFDTTRLATE</sequence>